<feature type="transmembrane region" description="Helical" evidence="5">
    <location>
        <begin position="307"/>
        <end position="331"/>
    </location>
</feature>
<keyword evidence="7" id="KW-0436">Ligase</keyword>
<feature type="transmembrane region" description="Helical" evidence="5">
    <location>
        <begin position="173"/>
        <end position="189"/>
    </location>
</feature>
<dbReference type="KEGG" id="pbor:BSF38_01360"/>
<feature type="transmembrane region" description="Helical" evidence="5">
    <location>
        <begin position="196"/>
        <end position="213"/>
    </location>
</feature>
<evidence type="ECO:0000259" key="6">
    <source>
        <dbReference type="Pfam" id="PF04932"/>
    </source>
</evidence>
<dbReference type="GO" id="GO:0016874">
    <property type="term" value="F:ligase activity"/>
    <property type="evidence" value="ECO:0007669"/>
    <property type="project" value="UniProtKB-KW"/>
</dbReference>
<dbReference type="STRING" id="1387353.BSF38_01360"/>
<feature type="transmembrane region" description="Helical" evidence="5">
    <location>
        <begin position="58"/>
        <end position="78"/>
    </location>
</feature>
<protein>
    <submittedName>
        <fullName evidence="7">O-antigen ligase like membrane protein</fullName>
    </submittedName>
</protein>
<evidence type="ECO:0000256" key="1">
    <source>
        <dbReference type="ARBA" id="ARBA00004141"/>
    </source>
</evidence>
<keyword evidence="8" id="KW-1185">Reference proteome</keyword>
<dbReference type="RefSeq" id="WP_076344166.1">
    <property type="nucleotide sequence ID" value="NZ_CP019082.1"/>
</dbReference>
<dbReference type="Proteomes" id="UP000186309">
    <property type="component" value="Chromosome"/>
</dbReference>
<comment type="subcellular location">
    <subcellularLocation>
        <location evidence="1">Membrane</location>
        <topology evidence="1">Multi-pass membrane protein</topology>
    </subcellularLocation>
</comment>
<feature type="transmembrane region" description="Helical" evidence="5">
    <location>
        <begin position="84"/>
        <end position="104"/>
    </location>
</feature>
<dbReference type="InterPro" id="IPR051533">
    <property type="entry name" value="WaaL-like"/>
</dbReference>
<proteinExistence type="predicted"/>
<accession>A0A1U7CLV1</accession>
<dbReference type="OrthoDB" id="871774at2"/>
<dbReference type="EMBL" id="CP019082">
    <property type="protein sequence ID" value="APW59899.1"/>
    <property type="molecule type" value="Genomic_DNA"/>
</dbReference>
<feature type="transmembrane region" description="Helical" evidence="5">
    <location>
        <begin position="27"/>
        <end position="46"/>
    </location>
</feature>
<name>A0A1U7CLV1_9BACT</name>
<gene>
    <name evidence="7" type="ORF">BSF38_01360</name>
</gene>
<evidence type="ECO:0000256" key="3">
    <source>
        <dbReference type="ARBA" id="ARBA00022989"/>
    </source>
</evidence>
<keyword evidence="2 5" id="KW-0812">Transmembrane</keyword>
<feature type="transmembrane region" description="Helical" evidence="5">
    <location>
        <begin position="427"/>
        <end position="450"/>
    </location>
</feature>
<feature type="transmembrane region" description="Helical" evidence="5">
    <location>
        <begin position="113"/>
        <end position="132"/>
    </location>
</feature>
<dbReference type="InterPro" id="IPR007016">
    <property type="entry name" value="O-antigen_ligase-rel_domated"/>
</dbReference>
<keyword evidence="4 5" id="KW-0472">Membrane</keyword>
<dbReference type="PANTHER" id="PTHR37422:SF13">
    <property type="entry name" value="LIPOPOLYSACCHARIDE BIOSYNTHESIS PROTEIN PA4999-RELATED"/>
    <property type="match status" value="1"/>
</dbReference>
<organism evidence="7 8">
    <name type="scientific">Paludisphaera borealis</name>
    <dbReference type="NCBI Taxonomy" id="1387353"/>
    <lineage>
        <taxon>Bacteria</taxon>
        <taxon>Pseudomonadati</taxon>
        <taxon>Planctomycetota</taxon>
        <taxon>Planctomycetia</taxon>
        <taxon>Isosphaerales</taxon>
        <taxon>Isosphaeraceae</taxon>
        <taxon>Paludisphaera</taxon>
    </lineage>
</organism>
<evidence type="ECO:0000313" key="7">
    <source>
        <dbReference type="EMBL" id="APW59899.1"/>
    </source>
</evidence>
<dbReference type="PANTHER" id="PTHR37422">
    <property type="entry name" value="TEICHURONIC ACID BIOSYNTHESIS PROTEIN TUAE"/>
    <property type="match status" value="1"/>
</dbReference>
<keyword evidence="3 5" id="KW-1133">Transmembrane helix</keyword>
<feature type="domain" description="O-antigen ligase-related" evidence="6">
    <location>
        <begin position="205"/>
        <end position="323"/>
    </location>
</feature>
<evidence type="ECO:0000256" key="2">
    <source>
        <dbReference type="ARBA" id="ARBA00022692"/>
    </source>
</evidence>
<feature type="transmembrane region" description="Helical" evidence="5">
    <location>
        <begin position="219"/>
        <end position="234"/>
    </location>
</feature>
<reference evidence="8" key="1">
    <citation type="submission" date="2016-12" db="EMBL/GenBank/DDBJ databases">
        <title>Comparative genomics of four Isosphaeraceae planctomycetes: a common pool of plasmids and glycoside hydrolase genes.</title>
        <authorList>
            <person name="Ivanova A."/>
        </authorList>
    </citation>
    <scope>NUCLEOTIDE SEQUENCE [LARGE SCALE GENOMIC DNA]</scope>
    <source>
        <strain evidence="8">PX4</strain>
    </source>
</reference>
<dbReference type="Pfam" id="PF04932">
    <property type="entry name" value="Wzy_C"/>
    <property type="match status" value="1"/>
</dbReference>
<evidence type="ECO:0000313" key="8">
    <source>
        <dbReference type="Proteomes" id="UP000186309"/>
    </source>
</evidence>
<dbReference type="GO" id="GO:0016020">
    <property type="term" value="C:membrane"/>
    <property type="evidence" value="ECO:0007669"/>
    <property type="project" value="UniProtKB-SubCell"/>
</dbReference>
<dbReference type="AlphaFoldDB" id="A0A1U7CLV1"/>
<sequence length="452" mass="50174">MGFLLFLLVNATLFVRPAEVVPELMELPIYNVLILGCFAYSYPVVLRQLSGESLVENPITACVVGLLGSVVLSHLSHLHLSDTLTFGFLFAKVVMYYLLLVGLVDSTDRLRRFLYWLGWMIFVLTALALLQYHGMINVPALQSYAEEQYGEDGVELTEIVRLCSTGIYNNPNSLSRILVTGLILSLYWLSDRRSGLLRWIWTAPLVLEGYALTLTQSRGGFMGLMASLLCLLYARFGAKKAFFLSILAVPVALALKGRQADISLSGGTGHQRLEIWAEGWRLFRGSPIFGIGMDQFVEEIHYVAHNSFFHCFAELGFVGGSFYVGMFYLAIRWPLKLGCAGSPIRDPEFRRVGRYLAAIIAGEAVGQLSITRSYEVPTYLLIGLAAVYLRLAASQPSASIPRLSYSRMTRLMTILLDLQPSASGPRLGFSLVAQVSSVSLALLLFLYMLMKL</sequence>
<evidence type="ECO:0000256" key="5">
    <source>
        <dbReference type="SAM" id="Phobius"/>
    </source>
</evidence>
<evidence type="ECO:0000256" key="4">
    <source>
        <dbReference type="ARBA" id="ARBA00023136"/>
    </source>
</evidence>